<dbReference type="PANTHER" id="PTHR38436">
    <property type="entry name" value="POLYKETIDE CYCLASE SNOAL-LIKE DOMAIN"/>
    <property type="match status" value="1"/>
</dbReference>
<dbReference type="SUPFAM" id="SSF54427">
    <property type="entry name" value="NTF2-like"/>
    <property type="match status" value="1"/>
</dbReference>
<evidence type="ECO:0000313" key="2">
    <source>
        <dbReference type="Proteomes" id="UP000263900"/>
    </source>
</evidence>
<dbReference type="Proteomes" id="UP000263900">
    <property type="component" value="Chromosome"/>
</dbReference>
<dbReference type="PANTHER" id="PTHR38436:SF1">
    <property type="entry name" value="ESTER CYCLASE"/>
    <property type="match status" value="1"/>
</dbReference>
<proteinExistence type="predicted"/>
<sequence>MRLVAASIVFGLSALCVSFSGTSHEAQNKKIIQRYYGEVWNQGRLGVLDELLDPQYINHTPSVPNPPAGPAGLKPIVAAIRRAFPDLHYEIKDIVVNDSMAVARVVMTGTQLDSLFNLPPTGRKIRVNQMNIEKVRNGKIVEHWRVTDELTLMKQLGFVP</sequence>
<dbReference type="InterPro" id="IPR032710">
    <property type="entry name" value="NTF2-like_dom_sf"/>
</dbReference>
<gene>
    <name evidence="1" type="ORF">D3H65_03575</name>
</gene>
<dbReference type="Gene3D" id="3.10.450.50">
    <property type="match status" value="1"/>
</dbReference>
<dbReference type="Pfam" id="PF07366">
    <property type="entry name" value="SnoaL"/>
    <property type="match status" value="1"/>
</dbReference>
<evidence type="ECO:0000313" key="1">
    <source>
        <dbReference type="EMBL" id="AXY73105.1"/>
    </source>
</evidence>
<dbReference type="AlphaFoldDB" id="A0A3B7MNB0"/>
<dbReference type="OrthoDB" id="7876517at2"/>
<reference evidence="1 2" key="1">
    <citation type="submission" date="2018-09" db="EMBL/GenBank/DDBJ databases">
        <title>Genome sequencing of strain 6GH32-13.</title>
        <authorList>
            <person name="Weon H.-Y."/>
            <person name="Heo J."/>
            <person name="Kwon S.-W."/>
        </authorList>
    </citation>
    <scope>NUCLEOTIDE SEQUENCE [LARGE SCALE GENOMIC DNA]</scope>
    <source>
        <strain evidence="1 2">5GH32-13</strain>
    </source>
</reference>
<organism evidence="1 2">
    <name type="scientific">Paraflavitalea soli</name>
    <dbReference type="NCBI Taxonomy" id="2315862"/>
    <lineage>
        <taxon>Bacteria</taxon>
        <taxon>Pseudomonadati</taxon>
        <taxon>Bacteroidota</taxon>
        <taxon>Chitinophagia</taxon>
        <taxon>Chitinophagales</taxon>
        <taxon>Chitinophagaceae</taxon>
        <taxon>Paraflavitalea</taxon>
    </lineage>
</organism>
<protein>
    <submittedName>
        <fullName evidence="1">Ester cyclase</fullName>
    </submittedName>
</protein>
<name>A0A3B7MNB0_9BACT</name>
<dbReference type="InterPro" id="IPR009959">
    <property type="entry name" value="Cyclase_SnoaL-like"/>
</dbReference>
<dbReference type="GO" id="GO:0030638">
    <property type="term" value="P:polyketide metabolic process"/>
    <property type="evidence" value="ECO:0007669"/>
    <property type="project" value="InterPro"/>
</dbReference>
<dbReference type="KEGG" id="pseg:D3H65_03575"/>
<dbReference type="RefSeq" id="WP_119048943.1">
    <property type="nucleotide sequence ID" value="NZ_CP032157.1"/>
</dbReference>
<dbReference type="EMBL" id="CP032157">
    <property type="protein sequence ID" value="AXY73105.1"/>
    <property type="molecule type" value="Genomic_DNA"/>
</dbReference>
<keyword evidence="2" id="KW-1185">Reference proteome</keyword>
<accession>A0A3B7MNB0</accession>